<keyword evidence="4" id="KW-0326">Glycosidase</keyword>
<sequence length="832" mass="92929">MTSPDGCTLCAEPDSDWLLTYTGLDAATEGTREALLTLGNGYLATRGAAPEATADGVHYPATYAAGVYNRLESRMDGRLRCDESLVNLPNWLPLTVRADDGPWFTTETWQVRHHHVTLDLRHGLLLRELVAEDPRQRRIHVRQERLVSMDRPHLACLRTTLTPQNWSGALHVRSLLDGRVRNGNVAEFAALAKDHLTEPVGGHHGSTCWLVTETSQSRVRVAFAAHTRVSHEDAQRQAIRLSGGVGHVWTVPGEPGAAVTVDKTVAVYTSRDHAISEPVDAARDELAHAPGFSALRATHEQAWRHVWQRLHLSAGLDSRDGQELNARRAVNVHLFHLAQTLSQHTADLDAGVPARGLHGEGYRGHVFWDELFVFPLLNLRVPELTRALLLYRYRRLPQARRLAREVGGAGALFPWQSGSDGREETPDWFFNPRSQRWMADRSRRQYHVNLAVAYNVWQYYQVTADIDFLAAYGAELLVEIARFWAAIAEHDPATGRYHLRGLMGPDEFHDGYPGRPGAGVDDNAYVAVLTSWVLARVIDAHEVLGGHHTEDLWQRLGVTATELRHWDRLSRRLHVPFLPNGLLAQFDGYGDLDELDWAAYRARYGNIGRLDLILEAENDTTNRYQVSKQADVLMLFYLLSAEELTETLHRLGHGFDPATIPATIAHYLARTTHGSTLSRIVHAWILSRGDRPASWRLLREALDADLADTQGGTTREGIHLGAMAATADVLQRCYTGLETRGNTLRLHPRLPDALTRLDFDLRYRGHWLHVELTHDHVDIHARAGAAAPITIAVNDETHTLHSGARLPVQLTDARDSPSGDVLGTPVRPEGRT</sequence>
<dbReference type="EMBL" id="JADBEG010000001">
    <property type="protein sequence ID" value="MBE1494059.1"/>
    <property type="molecule type" value="Genomic_DNA"/>
</dbReference>
<dbReference type="Pfam" id="PF03632">
    <property type="entry name" value="Glyco_hydro_65m"/>
    <property type="match status" value="1"/>
</dbReference>
<feature type="domain" description="Glycoside hydrolase family 65 central catalytic" evidence="6">
    <location>
        <begin position="332"/>
        <end position="726"/>
    </location>
</feature>
<dbReference type="RefSeq" id="WP_192782098.1">
    <property type="nucleotide sequence ID" value="NZ_JADBEG010000001.1"/>
</dbReference>
<evidence type="ECO:0000259" key="7">
    <source>
        <dbReference type="Pfam" id="PF03633"/>
    </source>
</evidence>
<dbReference type="Proteomes" id="UP000631670">
    <property type="component" value="Unassembled WGS sequence"/>
</dbReference>
<protein>
    <submittedName>
        <fullName evidence="9">Trehalose/maltose hydrolase-like predicted phosphorylase</fullName>
    </submittedName>
</protein>
<proteinExistence type="inferred from homology"/>
<dbReference type="Pfam" id="PF03633">
    <property type="entry name" value="Glyco_hydro_65C"/>
    <property type="match status" value="1"/>
</dbReference>
<evidence type="ECO:0000256" key="1">
    <source>
        <dbReference type="ARBA" id="ARBA00006768"/>
    </source>
</evidence>
<organism evidence="9 10">
    <name type="scientific">Amycolatopsis lexingtonensis</name>
    <dbReference type="NCBI Taxonomy" id="218822"/>
    <lineage>
        <taxon>Bacteria</taxon>
        <taxon>Bacillati</taxon>
        <taxon>Actinomycetota</taxon>
        <taxon>Actinomycetes</taxon>
        <taxon>Pseudonocardiales</taxon>
        <taxon>Pseudonocardiaceae</taxon>
        <taxon>Amycolatopsis</taxon>
    </lineage>
</organism>
<keyword evidence="3" id="KW-0808">Transferase</keyword>
<dbReference type="Gene3D" id="2.60.420.10">
    <property type="entry name" value="Maltose phosphorylase, domain 3"/>
    <property type="match status" value="1"/>
</dbReference>
<accession>A0ABR9HT06</accession>
<dbReference type="InterPro" id="IPR005196">
    <property type="entry name" value="Glyco_hydro_65_N"/>
</dbReference>
<comment type="caution">
    <text evidence="9">The sequence shown here is derived from an EMBL/GenBank/DDBJ whole genome shotgun (WGS) entry which is preliminary data.</text>
</comment>
<dbReference type="InterPro" id="IPR011013">
    <property type="entry name" value="Gal_mutarotase_sf_dom"/>
</dbReference>
<feature type="domain" description="Glycoside hydrolase family 65 C-terminal" evidence="7">
    <location>
        <begin position="737"/>
        <end position="800"/>
    </location>
</feature>
<keyword evidence="4" id="KW-0378">Hydrolase</keyword>
<feature type="region of interest" description="Disordered" evidence="5">
    <location>
        <begin position="809"/>
        <end position="832"/>
    </location>
</feature>
<dbReference type="SUPFAM" id="SSF74650">
    <property type="entry name" value="Galactose mutarotase-like"/>
    <property type="match status" value="1"/>
</dbReference>
<dbReference type="InterPro" id="IPR017045">
    <property type="entry name" value="Malt_Pase/Glycosyl_Hdrlase"/>
</dbReference>
<dbReference type="SUPFAM" id="SSF48208">
    <property type="entry name" value="Six-hairpin glycosidases"/>
    <property type="match status" value="1"/>
</dbReference>
<evidence type="ECO:0000256" key="2">
    <source>
        <dbReference type="ARBA" id="ARBA00022676"/>
    </source>
</evidence>
<reference evidence="9 10" key="1">
    <citation type="submission" date="2020-10" db="EMBL/GenBank/DDBJ databases">
        <title>Sequencing the genomes of 1000 actinobacteria strains.</title>
        <authorList>
            <person name="Klenk H.-P."/>
        </authorList>
    </citation>
    <scope>NUCLEOTIDE SEQUENCE [LARGE SCALE GENOMIC DNA]</scope>
    <source>
        <strain evidence="9 10">DSM 44653</strain>
    </source>
</reference>
<evidence type="ECO:0000313" key="10">
    <source>
        <dbReference type="Proteomes" id="UP000631670"/>
    </source>
</evidence>
<evidence type="ECO:0000256" key="3">
    <source>
        <dbReference type="ARBA" id="ARBA00022679"/>
    </source>
</evidence>
<dbReference type="Gene3D" id="2.70.98.40">
    <property type="entry name" value="Glycoside hydrolase, family 65, N-terminal domain"/>
    <property type="match status" value="1"/>
</dbReference>
<name>A0ABR9HT06_9PSEU</name>
<feature type="domain" description="Glycoside hydrolase family 65 N-terminal" evidence="8">
    <location>
        <begin position="20"/>
        <end position="271"/>
    </location>
</feature>
<dbReference type="Gene3D" id="1.50.10.10">
    <property type="match status" value="1"/>
</dbReference>
<dbReference type="PANTHER" id="PTHR11051">
    <property type="entry name" value="GLYCOSYL HYDROLASE-RELATED"/>
    <property type="match status" value="1"/>
</dbReference>
<dbReference type="PIRSF" id="PIRSF036289">
    <property type="entry name" value="Glycosyl_hydrolase_malt_phosph"/>
    <property type="match status" value="1"/>
</dbReference>
<comment type="similarity">
    <text evidence="1">Belongs to the glycosyl hydrolase 65 family.</text>
</comment>
<evidence type="ECO:0000256" key="5">
    <source>
        <dbReference type="SAM" id="MobiDB-lite"/>
    </source>
</evidence>
<keyword evidence="2" id="KW-0328">Glycosyltransferase</keyword>
<evidence type="ECO:0000256" key="4">
    <source>
        <dbReference type="ARBA" id="ARBA00023295"/>
    </source>
</evidence>
<evidence type="ECO:0000313" key="9">
    <source>
        <dbReference type="EMBL" id="MBE1494059.1"/>
    </source>
</evidence>
<evidence type="ECO:0000259" key="8">
    <source>
        <dbReference type="Pfam" id="PF03636"/>
    </source>
</evidence>
<dbReference type="InterPro" id="IPR005195">
    <property type="entry name" value="Glyco_hydro_65_M"/>
</dbReference>
<dbReference type="Pfam" id="PF03636">
    <property type="entry name" value="Glyco_hydro_65N"/>
    <property type="match status" value="1"/>
</dbReference>
<gene>
    <name evidence="9" type="ORF">H4696_001159</name>
</gene>
<dbReference type="InterPro" id="IPR008928">
    <property type="entry name" value="6-hairpin_glycosidase_sf"/>
</dbReference>
<evidence type="ECO:0000259" key="6">
    <source>
        <dbReference type="Pfam" id="PF03632"/>
    </source>
</evidence>
<dbReference type="InterPro" id="IPR005194">
    <property type="entry name" value="Glyco_hydro_65_C"/>
</dbReference>
<keyword evidence="10" id="KW-1185">Reference proteome</keyword>
<dbReference type="InterPro" id="IPR012341">
    <property type="entry name" value="6hp_glycosidase-like_sf"/>
</dbReference>
<dbReference type="InterPro" id="IPR037018">
    <property type="entry name" value="GH65_N"/>
</dbReference>
<dbReference type="PANTHER" id="PTHR11051:SF8">
    <property type="entry name" value="PROTEIN-GLUCOSYLGALACTOSYLHYDROXYLYSINE GLUCOSIDASE"/>
    <property type="match status" value="1"/>
</dbReference>